<evidence type="ECO:0000256" key="10">
    <source>
        <dbReference type="ARBA" id="ARBA00023237"/>
    </source>
</evidence>
<keyword evidence="6" id="KW-0408">Iron</keyword>
<dbReference type="InterPro" id="IPR000531">
    <property type="entry name" value="Beta-barrel_TonB"/>
</dbReference>
<keyword evidence="13" id="KW-0732">Signal</keyword>
<evidence type="ECO:0000259" key="15">
    <source>
        <dbReference type="Pfam" id="PF07715"/>
    </source>
</evidence>
<evidence type="ECO:0000313" key="17">
    <source>
        <dbReference type="Proteomes" id="UP000527324"/>
    </source>
</evidence>
<evidence type="ECO:0000256" key="5">
    <source>
        <dbReference type="ARBA" id="ARBA00022692"/>
    </source>
</evidence>
<dbReference type="Pfam" id="PF07715">
    <property type="entry name" value="Plug"/>
    <property type="match status" value="1"/>
</dbReference>
<evidence type="ECO:0000256" key="2">
    <source>
        <dbReference type="ARBA" id="ARBA00022448"/>
    </source>
</evidence>
<dbReference type="GO" id="GO:0009279">
    <property type="term" value="C:cell outer membrane"/>
    <property type="evidence" value="ECO:0007669"/>
    <property type="project" value="UniProtKB-SubCell"/>
</dbReference>
<dbReference type="Pfam" id="PF00593">
    <property type="entry name" value="TonB_dep_Rec_b-barrel"/>
    <property type="match status" value="1"/>
</dbReference>
<keyword evidence="9 11" id="KW-0472">Membrane</keyword>
<evidence type="ECO:0000256" key="13">
    <source>
        <dbReference type="SAM" id="SignalP"/>
    </source>
</evidence>
<evidence type="ECO:0000256" key="3">
    <source>
        <dbReference type="ARBA" id="ARBA00022452"/>
    </source>
</evidence>
<dbReference type="InterPro" id="IPR039426">
    <property type="entry name" value="TonB-dep_rcpt-like"/>
</dbReference>
<evidence type="ECO:0000259" key="14">
    <source>
        <dbReference type="Pfam" id="PF00593"/>
    </source>
</evidence>
<gene>
    <name evidence="16" type="ORF">GGQ93_001476</name>
</gene>
<dbReference type="SUPFAM" id="SSF56935">
    <property type="entry name" value="Porins"/>
    <property type="match status" value="1"/>
</dbReference>
<dbReference type="GO" id="GO:0006826">
    <property type="term" value="P:iron ion transport"/>
    <property type="evidence" value="ECO:0007669"/>
    <property type="project" value="UniProtKB-KW"/>
</dbReference>
<feature type="signal peptide" evidence="13">
    <location>
        <begin position="1"/>
        <end position="26"/>
    </location>
</feature>
<dbReference type="EMBL" id="JACHOQ010000002">
    <property type="protein sequence ID" value="MBB5739774.1"/>
    <property type="molecule type" value="Genomic_DNA"/>
</dbReference>
<feature type="domain" description="TonB-dependent receptor plug" evidence="15">
    <location>
        <begin position="54"/>
        <end position="165"/>
    </location>
</feature>
<dbReference type="InterPro" id="IPR012910">
    <property type="entry name" value="Plug_dom"/>
</dbReference>
<keyword evidence="3 11" id="KW-1134">Transmembrane beta strand</keyword>
<evidence type="ECO:0000256" key="6">
    <source>
        <dbReference type="ARBA" id="ARBA00023004"/>
    </source>
</evidence>
<evidence type="ECO:0000256" key="8">
    <source>
        <dbReference type="ARBA" id="ARBA00023077"/>
    </source>
</evidence>
<comment type="subcellular location">
    <subcellularLocation>
        <location evidence="1 11">Cell outer membrane</location>
        <topology evidence="1 11">Multi-pass membrane protein</topology>
    </subcellularLocation>
</comment>
<proteinExistence type="inferred from homology"/>
<evidence type="ECO:0000256" key="11">
    <source>
        <dbReference type="PROSITE-ProRule" id="PRU01360"/>
    </source>
</evidence>
<comment type="similarity">
    <text evidence="11 12">Belongs to the TonB-dependent receptor family.</text>
</comment>
<dbReference type="RefSeq" id="WP_183216038.1">
    <property type="nucleotide sequence ID" value="NZ_CAJFZW010000005.1"/>
</dbReference>
<evidence type="ECO:0000256" key="1">
    <source>
        <dbReference type="ARBA" id="ARBA00004571"/>
    </source>
</evidence>
<sequence length="772" mass="84002">MQRQNKLRLQLLLGTALLAAPVSAFAGSDPVAVDPTPTGLADIVVTATKRETNLQDTPISISVMGSESLENRHVQSLMDLADGAVPSLRVATFEARQSALTIGIRGIVPNDANQPAREQGVGVYVDGVYLARQHGLASALLDIERVEVLKGPQGTLFGRNTEGGALSLVTKKPTGEFGMRAVAGVGNLDSYNSELHVDFPALGDFAFKVDGVIAVQGPATKNILPGETGFGQYDRRGLRFQTRWTPAENFTADLAADIGKDKNTPFYSQLLNFNPNGLTVVPWTSATVPSGSIRALSPLVQVEGSERMTQADIGVPQQWSVDDTRGTDLHLSYRPSDALELRSITAYRDLDVEQYDNIAGAHRPPVTGPNGKFSRYSLAGFWQHQFSQEVQAVGSLGDSIDYVGGVFYFKETVSDDAATPSTNQWNADGTGYTILDPTPTIRGSRSLDRKSTAHAESKAVYGQATWTPAQLDALHLTVGGRYTWDDKDGKLEMVNNAPTNLNFNTSVDRFDPLVTLAYDLTDSVNVYGKYSTGYRAGGASSRSLTYRSFDPEEVKAYELGLKSDLFDRRVRLNAAVYAMDRTDSQIDFSLVTVIGASTRNTLETINAPGTTKIRGLELEGQFRANDYLTLSASYAYTDAKIPDTVNPFNNQVQKVFIAYTPENAASVAADWNSPFMGATLKAHIDANYADASHSFDQFEIKNDSSFLVNARIAVADIATREGGPDLEVALWSRNLLDETYVYRRDPSNRGTLGDYGNFNNPRSFGIELRASY</sequence>
<dbReference type="PANTHER" id="PTHR32552:SF81">
    <property type="entry name" value="TONB-DEPENDENT OUTER MEMBRANE RECEPTOR"/>
    <property type="match status" value="1"/>
</dbReference>
<reference evidence="16 17" key="1">
    <citation type="submission" date="2020-08" db="EMBL/GenBank/DDBJ databases">
        <title>Genomic Encyclopedia of Type Strains, Phase IV (KMG-IV): sequencing the most valuable type-strain genomes for metagenomic binning, comparative biology and taxonomic classification.</title>
        <authorList>
            <person name="Goeker M."/>
        </authorList>
    </citation>
    <scope>NUCLEOTIDE SEQUENCE [LARGE SCALE GENOMIC DNA]</scope>
    <source>
        <strain evidence="16 17">DSM 4731</strain>
    </source>
</reference>
<evidence type="ECO:0000256" key="12">
    <source>
        <dbReference type="RuleBase" id="RU003357"/>
    </source>
</evidence>
<keyword evidence="5 11" id="KW-0812">Transmembrane</keyword>
<name>A0A7W9C6C4_9CAUL</name>
<accession>A0A7W9C6C4</accession>
<dbReference type="Gene3D" id="2.40.170.20">
    <property type="entry name" value="TonB-dependent receptor, beta-barrel domain"/>
    <property type="match status" value="1"/>
</dbReference>
<feature type="chain" id="PRO_5031246534" evidence="13">
    <location>
        <begin position="27"/>
        <end position="772"/>
    </location>
</feature>
<feature type="domain" description="TonB-dependent receptor-like beta-barrel" evidence="14">
    <location>
        <begin position="287"/>
        <end position="713"/>
    </location>
</feature>
<keyword evidence="8 12" id="KW-0798">TonB box</keyword>
<comment type="caution">
    <text evidence="16">The sequence shown here is derived from an EMBL/GenBank/DDBJ whole genome shotgun (WGS) entry which is preliminary data.</text>
</comment>
<dbReference type="PANTHER" id="PTHR32552">
    <property type="entry name" value="FERRICHROME IRON RECEPTOR-RELATED"/>
    <property type="match status" value="1"/>
</dbReference>
<evidence type="ECO:0000313" key="16">
    <source>
        <dbReference type="EMBL" id="MBB5739774.1"/>
    </source>
</evidence>
<dbReference type="PROSITE" id="PS52016">
    <property type="entry name" value="TONB_DEPENDENT_REC_3"/>
    <property type="match status" value="1"/>
</dbReference>
<keyword evidence="4" id="KW-0410">Iron transport</keyword>
<organism evidence="16 17">
    <name type="scientific">Brevundimonas aurantiaca</name>
    <dbReference type="NCBI Taxonomy" id="74316"/>
    <lineage>
        <taxon>Bacteria</taxon>
        <taxon>Pseudomonadati</taxon>
        <taxon>Pseudomonadota</taxon>
        <taxon>Alphaproteobacteria</taxon>
        <taxon>Caulobacterales</taxon>
        <taxon>Caulobacteraceae</taxon>
        <taxon>Brevundimonas</taxon>
    </lineage>
</organism>
<protein>
    <submittedName>
        <fullName evidence="16">Iron complex outermembrane receptor protein</fullName>
    </submittedName>
</protein>
<dbReference type="Proteomes" id="UP000527324">
    <property type="component" value="Unassembled WGS sequence"/>
</dbReference>
<keyword evidence="17" id="KW-1185">Reference proteome</keyword>
<dbReference type="AlphaFoldDB" id="A0A7W9C6C4"/>
<keyword evidence="16" id="KW-0675">Receptor</keyword>
<keyword evidence="2 11" id="KW-0813">Transport</keyword>
<evidence type="ECO:0000256" key="7">
    <source>
        <dbReference type="ARBA" id="ARBA00023065"/>
    </source>
</evidence>
<evidence type="ECO:0000256" key="9">
    <source>
        <dbReference type="ARBA" id="ARBA00023136"/>
    </source>
</evidence>
<dbReference type="InterPro" id="IPR036942">
    <property type="entry name" value="Beta-barrel_TonB_sf"/>
</dbReference>
<keyword evidence="7" id="KW-0406">Ion transport</keyword>
<evidence type="ECO:0000256" key="4">
    <source>
        <dbReference type="ARBA" id="ARBA00022496"/>
    </source>
</evidence>
<keyword evidence="10 11" id="KW-0998">Cell outer membrane</keyword>